<feature type="active site" description="Cysteine persulfide intermediate" evidence="11">
    <location>
        <position position="327"/>
    </location>
</feature>
<dbReference type="GO" id="GO:0031071">
    <property type="term" value="F:cysteine desulfurase activity"/>
    <property type="evidence" value="ECO:0007669"/>
    <property type="project" value="UniProtKB-UniRule"/>
</dbReference>
<dbReference type="GO" id="GO:0051537">
    <property type="term" value="F:2 iron, 2 sulfur cluster binding"/>
    <property type="evidence" value="ECO:0007669"/>
    <property type="project" value="UniProtKB-UniRule"/>
</dbReference>
<accession>A0A348AP87</accession>
<dbReference type="GO" id="GO:0006520">
    <property type="term" value="P:amino acid metabolic process"/>
    <property type="evidence" value="ECO:0007669"/>
    <property type="project" value="InterPro"/>
</dbReference>
<dbReference type="Gene3D" id="1.10.260.50">
    <property type="match status" value="1"/>
</dbReference>
<feature type="binding site" evidence="11">
    <location>
        <position position="181"/>
    </location>
    <ligand>
        <name>pyridoxal 5'-phosphate</name>
        <dbReference type="ChEBI" id="CHEBI:597326"/>
    </ligand>
</feature>
<comment type="subunit">
    <text evidence="11">Homodimer. Forms a heterotetramer with IscU, interacts with other sulfur acceptors.</text>
</comment>
<evidence type="ECO:0000256" key="1">
    <source>
        <dbReference type="ARBA" id="ARBA00001933"/>
    </source>
</evidence>
<dbReference type="NCBIfam" id="TIGR03402">
    <property type="entry name" value="FeS_nifS"/>
    <property type="match status" value="1"/>
</dbReference>
<feature type="domain" description="Aminotransferase class V" evidence="13">
    <location>
        <begin position="6"/>
        <end position="368"/>
    </location>
</feature>
<dbReference type="SUPFAM" id="SSF53383">
    <property type="entry name" value="PLP-dependent transferases"/>
    <property type="match status" value="1"/>
</dbReference>
<dbReference type="PROSITE" id="PS00595">
    <property type="entry name" value="AA_TRANSFER_CLASS_5"/>
    <property type="match status" value="1"/>
</dbReference>
<feature type="binding site" evidence="11">
    <location>
        <begin position="201"/>
        <end position="203"/>
    </location>
    <ligand>
        <name>pyridoxal 5'-phosphate</name>
        <dbReference type="ChEBI" id="CHEBI:597326"/>
    </ligand>
</feature>
<evidence type="ECO:0000256" key="9">
    <source>
        <dbReference type="ARBA" id="ARBA00023014"/>
    </source>
</evidence>
<dbReference type="NCBIfam" id="NF002806">
    <property type="entry name" value="PRK02948.1"/>
    <property type="match status" value="1"/>
</dbReference>
<evidence type="ECO:0000256" key="4">
    <source>
        <dbReference type="ARBA" id="ARBA00022679"/>
    </source>
</evidence>
<comment type="subcellular location">
    <subcellularLocation>
        <location evidence="11">Cytoplasm</location>
    </subcellularLocation>
</comment>
<keyword evidence="6 11" id="KW-0479">Metal-binding</keyword>
<dbReference type="InterPro" id="IPR020578">
    <property type="entry name" value="Aminotrans_V_PyrdxlP_BS"/>
</dbReference>
<feature type="binding site" evidence="11">
    <location>
        <position position="153"/>
    </location>
    <ligand>
        <name>pyridoxal 5'-phosphate</name>
        <dbReference type="ChEBI" id="CHEBI:597326"/>
    </ligand>
</feature>
<dbReference type="AlphaFoldDB" id="A0A348AP87"/>
<dbReference type="RefSeq" id="WP_126309784.1">
    <property type="nucleotide sequence ID" value="NZ_AP018449.1"/>
</dbReference>
<feature type="binding site" evidence="11">
    <location>
        <position position="239"/>
    </location>
    <ligand>
        <name>pyridoxal 5'-phosphate</name>
        <dbReference type="ChEBI" id="CHEBI:597326"/>
    </ligand>
</feature>
<dbReference type="InterPro" id="IPR015424">
    <property type="entry name" value="PyrdxlP-dep_Trfase"/>
</dbReference>
<comment type="pathway">
    <text evidence="11">Cofactor biosynthesis; iron-sulfur cluster biosynthesis.</text>
</comment>
<proteinExistence type="inferred from homology"/>
<evidence type="ECO:0000256" key="5">
    <source>
        <dbReference type="ARBA" id="ARBA00022714"/>
    </source>
</evidence>
<dbReference type="InterPro" id="IPR015421">
    <property type="entry name" value="PyrdxlP-dep_Trfase_major"/>
</dbReference>
<evidence type="ECO:0000256" key="11">
    <source>
        <dbReference type="HAMAP-Rule" id="MF_00331"/>
    </source>
</evidence>
<dbReference type="Proteomes" id="UP000276437">
    <property type="component" value="Chromosome"/>
</dbReference>
<dbReference type="InterPro" id="IPR016454">
    <property type="entry name" value="Cysteine_dSase"/>
</dbReference>
<dbReference type="PANTHER" id="PTHR11601:SF34">
    <property type="entry name" value="CYSTEINE DESULFURASE"/>
    <property type="match status" value="1"/>
</dbReference>
<keyword evidence="5 11" id="KW-0001">2Fe-2S</keyword>
<dbReference type="InterPro" id="IPR017772">
    <property type="entry name" value="Cys_deSase_NifS_bac/arc"/>
</dbReference>
<evidence type="ECO:0000256" key="6">
    <source>
        <dbReference type="ARBA" id="ARBA00022723"/>
    </source>
</evidence>
<evidence type="ECO:0000259" key="13">
    <source>
        <dbReference type="Pfam" id="PF00266"/>
    </source>
</evidence>
<dbReference type="Gene3D" id="3.40.640.10">
    <property type="entry name" value="Type I PLP-dependent aspartate aminotransferase-like (Major domain)"/>
    <property type="match status" value="1"/>
</dbReference>
<name>A0A348AP87_9FIRM</name>
<evidence type="ECO:0000256" key="3">
    <source>
        <dbReference type="ARBA" id="ARBA00022490"/>
    </source>
</evidence>
<keyword evidence="9 11" id="KW-0411">Iron-sulfur</keyword>
<dbReference type="PANTHER" id="PTHR11601">
    <property type="entry name" value="CYSTEINE DESULFURYLASE FAMILY MEMBER"/>
    <property type="match status" value="1"/>
</dbReference>
<dbReference type="InterPro" id="IPR000192">
    <property type="entry name" value="Aminotrans_V_dom"/>
</dbReference>
<dbReference type="EMBL" id="AP018449">
    <property type="protein sequence ID" value="BBB92885.1"/>
    <property type="molecule type" value="Genomic_DNA"/>
</dbReference>
<dbReference type="HAMAP" id="MF_00331">
    <property type="entry name" value="Cys_desulf_IscS"/>
    <property type="match status" value="1"/>
</dbReference>
<comment type="similarity">
    <text evidence="2 11">Belongs to the class-V pyridoxal-phosphate-dependent aminotransferase family. NifS/IscS subfamily.</text>
</comment>
<dbReference type="Pfam" id="PF00266">
    <property type="entry name" value="Aminotran_5"/>
    <property type="match status" value="1"/>
</dbReference>
<feature type="binding site" evidence="11">
    <location>
        <begin position="73"/>
        <end position="74"/>
    </location>
    <ligand>
        <name>pyridoxal 5'-phosphate</name>
        <dbReference type="ChEBI" id="CHEBI:597326"/>
    </ligand>
</feature>
<sequence length="408" mass="44746">MSVKRIYFDHSATTPVDQEVANTMLEYMTEKFGNASSIHSFGREAKKAVEEAREQVAKLIGAQSNEIFFTSGGTEGDNWAIKGVAYANRKKGNHIITTAIEHHAILHTCEYLEKNGFTVTYLPVDENAMIRLEDLKNAITDKTILISIMFANNEVGTIQPIKEIGQIAKDKGIYFHTDAVQAVGNYPIDVKEMNIDLLSLSGHKFHAGKGVGALYIRRGVRIEEIQHGGAHERNMRAGTENVPGIVGLGKAAEIAQRDMDIKIKHITGLRDKLIAEVMEKIPHVKLNGHPTMRLPGNVNFSFLYVEGESLLLNLDLKGIAASSGSACTSGSLDPSHVLLAMGLSHEVAHGSLRVTLGRGNTAEEADYFLEVLPEILERLRSMSPLYGQNTETLASNPCNLCNHQIAQH</sequence>
<dbReference type="InterPro" id="IPR010240">
    <property type="entry name" value="Cys_deSase_IscS"/>
</dbReference>
<comment type="function">
    <text evidence="11">Master enzyme that delivers sulfur to a number of partners involved in Fe-S cluster assembly, tRNA modification or cofactor biosynthesis. Catalyzes the removal of elemental sulfur atoms from cysteine to produce alanine. Functions as a sulfur delivery protein for Fe-S cluster synthesis onto IscU, an Fe-S scaffold assembly protein, as well as other S acceptor proteins.</text>
</comment>
<keyword evidence="4 11" id="KW-0808">Transferase</keyword>
<evidence type="ECO:0000313" key="15">
    <source>
        <dbReference type="Proteomes" id="UP000276437"/>
    </source>
</evidence>
<dbReference type="OrthoDB" id="9808002at2"/>
<evidence type="ECO:0000256" key="10">
    <source>
        <dbReference type="ARBA" id="ARBA00050776"/>
    </source>
</evidence>
<reference evidence="14 15" key="1">
    <citation type="journal article" date="2018" name="Int. J. Syst. Evol. Microbiol.">
        <title>Methylomusa anaerophila gen. nov., sp. nov., an anaerobic methanol-utilizing bacterium isolated from a microbial fuel cell.</title>
        <authorList>
            <person name="Amano N."/>
            <person name="Yamamuro A."/>
            <person name="Miyahara M."/>
            <person name="Kouzuma A."/>
            <person name="Abe T."/>
            <person name="Watanabe K."/>
        </authorList>
    </citation>
    <scope>NUCLEOTIDE SEQUENCE [LARGE SCALE GENOMIC DNA]</scope>
    <source>
        <strain evidence="14 15">MMFC1</strain>
    </source>
</reference>
<protein>
    <recommendedName>
        <fullName evidence="11">Cysteine desulfurase IscS</fullName>
        <ecNumber evidence="11">2.8.1.7</ecNumber>
    </recommendedName>
</protein>
<dbReference type="KEGG" id="mana:MAMMFC1_03593"/>
<dbReference type="GO" id="GO:0030170">
    <property type="term" value="F:pyridoxal phosphate binding"/>
    <property type="evidence" value="ECO:0007669"/>
    <property type="project" value="UniProtKB-UniRule"/>
</dbReference>
<keyword evidence="3 11" id="KW-0963">Cytoplasm</keyword>
<evidence type="ECO:0000256" key="12">
    <source>
        <dbReference type="RuleBase" id="RU004504"/>
    </source>
</evidence>
<dbReference type="GO" id="GO:1990221">
    <property type="term" value="C:L-cysteine desulfurase complex"/>
    <property type="evidence" value="ECO:0007669"/>
    <property type="project" value="UniProtKB-ARBA"/>
</dbReference>
<dbReference type="PIRSF" id="PIRSF005572">
    <property type="entry name" value="NifS"/>
    <property type="match status" value="1"/>
</dbReference>
<dbReference type="EC" id="2.8.1.7" evidence="11"/>
<keyword evidence="15" id="KW-1185">Reference proteome</keyword>
<feature type="binding site" description="via persulfide group" evidence="11">
    <location>
        <position position="327"/>
    </location>
    <ligand>
        <name>[2Fe-2S] cluster</name>
        <dbReference type="ChEBI" id="CHEBI:190135"/>
        <note>ligand shared with IscU</note>
    </ligand>
</feature>
<evidence type="ECO:0000256" key="7">
    <source>
        <dbReference type="ARBA" id="ARBA00022898"/>
    </source>
</evidence>
<keyword evidence="7 11" id="KW-0663">Pyridoxal phosphate</keyword>
<dbReference type="GO" id="GO:0046872">
    <property type="term" value="F:metal ion binding"/>
    <property type="evidence" value="ECO:0007669"/>
    <property type="project" value="UniProtKB-KW"/>
</dbReference>
<comment type="cofactor">
    <cofactor evidence="1 11 12">
        <name>pyridoxal 5'-phosphate</name>
        <dbReference type="ChEBI" id="CHEBI:597326"/>
    </cofactor>
</comment>
<gene>
    <name evidence="14" type="primary">iscS_2</name>
    <name evidence="11" type="synonym">iscS</name>
    <name evidence="14" type="ORF">MAMMFC1_03593</name>
</gene>
<organism evidence="14 15">
    <name type="scientific">Methylomusa anaerophila</name>
    <dbReference type="NCBI Taxonomy" id="1930071"/>
    <lineage>
        <taxon>Bacteria</taxon>
        <taxon>Bacillati</taxon>
        <taxon>Bacillota</taxon>
        <taxon>Negativicutes</taxon>
        <taxon>Selenomonadales</taxon>
        <taxon>Sporomusaceae</taxon>
        <taxon>Methylomusa</taxon>
    </lineage>
</organism>
<dbReference type="GO" id="GO:0044571">
    <property type="term" value="P:[2Fe-2S] cluster assembly"/>
    <property type="evidence" value="ECO:0007669"/>
    <property type="project" value="UniProtKB-UniRule"/>
</dbReference>
<feature type="modified residue" description="N6-(pyridoxal phosphate)lysine" evidence="11">
    <location>
        <position position="204"/>
    </location>
</feature>
<evidence type="ECO:0000256" key="8">
    <source>
        <dbReference type="ARBA" id="ARBA00023004"/>
    </source>
</evidence>
<dbReference type="UniPathway" id="UPA00266"/>
<dbReference type="FunFam" id="3.40.640.10:FF:000003">
    <property type="entry name" value="Cysteine desulfurase IscS"/>
    <property type="match status" value="1"/>
</dbReference>
<dbReference type="InterPro" id="IPR015422">
    <property type="entry name" value="PyrdxlP-dep_Trfase_small"/>
</dbReference>
<dbReference type="Gene3D" id="3.90.1150.10">
    <property type="entry name" value="Aspartate Aminotransferase, domain 1"/>
    <property type="match status" value="1"/>
</dbReference>
<keyword evidence="8 11" id="KW-0408">Iron</keyword>
<comment type="catalytic activity">
    <reaction evidence="10 11">
        <text>(sulfur carrier)-H + L-cysteine = (sulfur carrier)-SH + L-alanine</text>
        <dbReference type="Rhea" id="RHEA:43892"/>
        <dbReference type="Rhea" id="RHEA-COMP:14737"/>
        <dbReference type="Rhea" id="RHEA-COMP:14739"/>
        <dbReference type="ChEBI" id="CHEBI:29917"/>
        <dbReference type="ChEBI" id="CHEBI:35235"/>
        <dbReference type="ChEBI" id="CHEBI:57972"/>
        <dbReference type="ChEBI" id="CHEBI:64428"/>
        <dbReference type="EC" id="2.8.1.7"/>
    </reaction>
</comment>
<evidence type="ECO:0000256" key="2">
    <source>
        <dbReference type="ARBA" id="ARBA00006490"/>
    </source>
</evidence>
<evidence type="ECO:0000313" key="14">
    <source>
        <dbReference type="EMBL" id="BBB92885.1"/>
    </source>
</evidence>